<feature type="compositionally biased region" description="Polar residues" evidence="9">
    <location>
        <begin position="1"/>
        <end position="21"/>
    </location>
</feature>
<evidence type="ECO:0000256" key="7">
    <source>
        <dbReference type="PROSITE-ProRule" id="PRU00108"/>
    </source>
</evidence>
<evidence type="ECO:0000259" key="11">
    <source>
        <dbReference type="PROSITE" id="PS50118"/>
    </source>
</evidence>
<evidence type="ECO:0000256" key="8">
    <source>
        <dbReference type="PROSITE-ProRule" id="PRU00267"/>
    </source>
</evidence>
<feature type="region of interest" description="Disordered" evidence="9">
    <location>
        <begin position="1107"/>
        <end position="1135"/>
    </location>
</feature>
<dbReference type="PROSITE" id="PS50118">
    <property type="entry name" value="HMG_BOX_2"/>
    <property type="match status" value="1"/>
</dbReference>
<dbReference type="InterPro" id="IPR008422">
    <property type="entry name" value="KN_HD"/>
</dbReference>
<dbReference type="InterPro" id="IPR001214">
    <property type="entry name" value="SET_dom"/>
</dbReference>
<dbReference type="Gene3D" id="2.170.270.10">
    <property type="entry name" value="SET domain"/>
    <property type="match status" value="1"/>
</dbReference>
<dbReference type="CDD" id="cd00086">
    <property type="entry name" value="homeodomain"/>
    <property type="match status" value="1"/>
</dbReference>
<protein>
    <submittedName>
        <fullName evidence="14">Uncharacterized protein</fullName>
    </submittedName>
</protein>
<keyword evidence="4 8" id="KW-0238">DNA-binding</keyword>
<feature type="region of interest" description="Disordered" evidence="9">
    <location>
        <begin position="1618"/>
        <end position="1653"/>
    </location>
</feature>
<feature type="compositionally biased region" description="Polar residues" evidence="9">
    <location>
        <begin position="1909"/>
        <end position="1927"/>
    </location>
</feature>
<feature type="region of interest" description="Disordered" evidence="9">
    <location>
        <begin position="2747"/>
        <end position="2885"/>
    </location>
</feature>
<dbReference type="InterPro" id="IPR046341">
    <property type="entry name" value="SET_dom_sf"/>
</dbReference>
<dbReference type="Pfam" id="PF07496">
    <property type="entry name" value="zf-CW"/>
    <property type="match status" value="1"/>
</dbReference>
<evidence type="ECO:0000259" key="13">
    <source>
        <dbReference type="PROSITE" id="PS51050"/>
    </source>
</evidence>
<feature type="region of interest" description="Disordered" evidence="9">
    <location>
        <begin position="589"/>
        <end position="621"/>
    </location>
</feature>
<evidence type="ECO:0000256" key="3">
    <source>
        <dbReference type="ARBA" id="ARBA00022833"/>
    </source>
</evidence>
<keyword evidence="15" id="KW-1185">Reference proteome</keyword>
<feature type="compositionally biased region" description="Basic and acidic residues" evidence="9">
    <location>
        <begin position="245"/>
        <end position="255"/>
    </location>
</feature>
<keyword evidence="5 7" id="KW-0371">Homeobox</keyword>
<feature type="compositionally biased region" description="Polar residues" evidence="9">
    <location>
        <begin position="2822"/>
        <end position="2833"/>
    </location>
</feature>
<feature type="compositionally biased region" description="Polar residues" evidence="9">
    <location>
        <begin position="2790"/>
        <end position="2803"/>
    </location>
</feature>
<feature type="compositionally biased region" description="Basic residues" evidence="9">
    <location>
        <begin position="269"/>
        <end position="289"/>
    </location>
</feature>
<dbReference type="PROSITE" id="PS50071">
    <property type="entry name" value="HOMEOBOX_2"/>
    <property type="match status" value="3"/>
</dbReference>
<dbReference type="SUPFAM" id="SSF47095">
    <property type="entry name" value="HMG-box"/>
    <property type="match status" value="1"/>
</dbReference>
<feature type="compositionally biased region" description="Low complexity" evidence="9">
    <location>
        <begin position="2092"/>
        <end position="2105"/>
    </location>
</feature>
<feature type="region of interest" description="Disordered" evidence="9">
    <location>
        <begin position="1"/>
        <end position="158"/>
    </location>
</feature>
<feature type="region of interest" description="Disordered" evidence="9">
    <location>
        <begin position="225"/>
        <end position="309"/>
    </location>
</feature>
<dbReference type="GO" id="GO:0005634">
    <property type="term" value="C:nucleus"/>
    <property type="evidence" value="ECO:0007669"/>
    <property type="project" value="UniProtKB-SubCell"/>
</dbReference>
<feature type="compositionally biased region" description="Basic and acidic residues" evidence="9">
    <location>
        <begin position="782"/>
        <end position="798"/>
    </location>
</feature>
<evidence type="ECO:0000256" key="6">
    <source>
        <dbReference type="ARBA" id="ARBA00023242"/>
    </source>
</evidence>
<feature type="region of interest" description="Disordered" evidence="9">
    <location>
        <begin position="2710"/>
        <end position="2735"/>
    </location>
</feature>
<dbReference type="PANTHER" id="PTHR46655">
    <property type="entry name" value="HISTONE-LYSINE N-METHYLTRANSFERASE ATXR3"/>
    <property type="match status" value="1"/>
</dbReference>
<dbReference type="Gene3D" id="1.10.30.10">
    <property type="entry name" value="High mobility group box domain"/>
    <property type="match status" value="1"/>
</dbReference>
<evidence type="ECO:0000256" key="2">
    <source>
        <dbReference type="ARBA" id="ARBA00022771"/>
    </source>
</evidence>
<keyword evidence="6 8" id="KW-0539">Nucleus</keyword>
<dbReference type="SMART" id="SM00317">
    <property type="entry name" value="SET"/>
    <property type="match status" value="1"/>
</dbReference>
<dbReference type="InterPro" id="IPR009071">
    <property type="entry name" value="HMG_box_dom"/>
</dbReference>
<evidence type="ECO:0000256" key="5">
    <source>
        <dbReference type="ARBA" id="ARBA00023155"/>
    </source>
</evidence>
<feature type="region of interest" description="Disordered" evidence="9">
    <location>
        <begin position="2270"/>
        <end position="2308"/>
    </location>
</feature>
<feature type="compositionally biased region" description="Basic and acidic residues" evidence="9">
    <location>
        <begin position="604"/>
        <end position="618"/>
    </location>
</feature>
<feature type="compositionally biased region" description="Basic and acidic residues" evidence="9">
    <location>
        <begin position="227"/>
        <end position="237"/>
    </location>
</feature>
<feature type="DNA-binding region" description="HMG box" evidence="8">
    <location>
        <begin position="1208"/>
        <end position="1271"/>
    </location>
</feature>
<feature type="region of interest" description="Disordered" evidence="9">
    <location>
        <begin position="2440"/>
        <end position="2472"/>
    </location>
</feature>
<dbReference type="SMART" id="SM00389">
    <property type="entry name" value="HOX"/>
    <property type="match status" value="3"/>
</dbReference>
<accession>A0ABD3QT78</accession>
<dbReference type="InterPro" id="IPR009057">
    <property type="entry name" value="Homeodomain-like_sf"/>
</dbReference>
<feature type="region of interest" description="Disordered" evidence="9">
    <location>
        <begin position="1903"/>
        <end position="1943"/>
    </location>
</feature>
<dbReference type="InterPro" id="IPR001356">
    <property type="entry name" value="HD"/>
</dbReference>
<evidence type="ECO:0000256" key="9">
    <source>
        <dbReference type="SAM" id="MobiDB-lite"/>
    </source>
</evidence>
<feature type="compositionally biased region" description="Low complexity" evidence="9">
    <location>
        <begin position="1107"/>
        <end position="1125"/>
    </location>
</feature>
<dbReference type="EMBL" id="JALLPJ020000086">
    <property type="protein sequence ID" value="KAL3802746.1"/>
    <property type="molecule type" value="Genomic_DNA"/>
</dbReference>
<dbReference type="PROSITE" id="PS50280">
    <property type="entry name" value="SET"/>
    <property type="match status" value="1"/>
</dbReference>
<dbReference type="Gene3D" id="1.10.10.60">
    <property type="entry name" value="Homeodomain-like"/>
    <property type="match status" value="3"/>
</dbReference>
<dbReference type="Pfam" id="PF00856">
    <property type="entry name" value="SET"/>
    <property type="match status" value="1"/>
</dbReference>
<feature type="compositionally biased region" description="Polar residues" evidence="9">
    <location>
        <begin position="1640"/>
        <end position="1653"/>
    </location>
</feature>
<feature type="compositionally biased region" description="Polar residues" evidence="9">
    <location>
        <begin position="2710"/>
        <end position="2724"/>
    </location>
</feature>
<dbReference type="PROSITE" id="PS51050">
    <property type="entry name" value="ZF_CW"/>
    <property type="match status" value="1"/>
</dbReference>
<feature type="compositionally biased region" description="Low complexity" evidence="9">
    <location>
        <begin position="2643"/>
        <end position="2669"/>
    </location>
</feature>
<dbReference type="PANTHER" id="PTHR46655:SF1">
    <property type="entry name" value="HISTONE-LYSINE N-METHYLTRANSFERASE ATXR3"/>
    <property type="match status" value="1"/>
</dbReference>
<dbReference type="InterPro" id="IPR036910">
    <property type="entry name" value="HMG_box_dom_sf"/>
</dbReference>
<feature type="compositionally biased region" description="Polar residues" evidence="9">
    <location>
        <begin position="2862"/>
        <end position="2885"/>
    </location>
</feature>
<keyword evidence="2" id="KW-0863">Zinc-finger</keyword>
<feature type="domain" description="SET" evidence="12">
    <location>
        <begin position="853"/>
        <end position="989"/>
    </location>
</feature>
<dbReference type="Pfam" id="PF05920">
    <property type="entry name" value="Homeobox_KN"/>
    <property type="match status" value="1"/>
</dbReference>
<evidence type="ECO:0000256" key="1">
    <source>
        <dbReference type="ARBA" id="ARBA00022723"/>
    </source>
</evidence>
<feature type="DNA-binding region" description="Homeobox" evidence="7">
    <location>
        <begin position="2572"/>
        <end position="2604"/>
    </location>
</feature>
<organism evidence="14 15">
    <name type="scientific">Cyclotella atomus</name>
    <dbReference type="NCBI Taxonomy" id="382360"/>
    <lineage>
        <taxon>Eukaryota</taxon>
        <taxon>Sar</taxon>
        <taxon>Stramenopiles</taxon>
        <taxon>Ochrophyta</taxon>
        <taxon>Bacillariophyta</taxon>
        <taxon>Coscinodiscophyceae</taxon>
        <taxon>Thalassiosirophycidae</taxon>
        <taxon>Stephanodiscales</taxon>
        <taxon>Stephanodiscaceae</taxon>
        <taxon>Cyclotella</taxon>
    </lineage>
</organism>
<feature type="region of interest" description="Disordered" evidence="9">
    <location>
        <begin position="2082"/>
        <end position="2108"/>
    </location>
</feature>
<evidence type="ECO:0000313" key="14">
    <source>
        <dbReference type="EMBL" id="KAL3802746.1"/>
    </source>
</evidence>
<feature type="region of interest" description="Disordered" evidence="9">
    <location>
        <begin position="768"/>
        <end position="817"/>
    </location>
</feature>
<dbReference type="InterPro" id="IPR011124">
    <property type="entry name" value="Znf_CW"/>
</dbReference>
<comment type="caution">
    <text evidence="14">The sequence shown here is derived from an EMBL/GenBank/DDBJ whole genome shotgun (WGS) entry which is preliminary data.</text>
</comment>
<sequence>MSDPSPTKPTISSLDSPSSYLHASKQDKKAIKAAYSEIFKIPKKKRKSQADESEEGKSCEESAAEDKGRGDSSGGPLKKRRARSASPAKASPGKSPGGATGVDDKPSKKRGTPKRGKAAAAPEAEHARLTSPPKVNESPPTKTNDDEPDSILRKGDLVRLDSSNVNSGRIQGGLARVTKIYTREDETDKSEYCYDIEYVLGGKVTNIPRGELIYTTAEAEGLVSTNLRERRSNRSAKEEEEEQDTPAKCKKDFASRRSISRDGSVSSRNSKKAPAKKAATKAQPKRNSRRTSTDDDSSDANPINDSRALDMYTRHKRELERSLGRLVKVDRFGFFFDKCPPDMDEHYDNGEDVTFPDGPPFNFVVLKKRFDAGRYDLDFVKAEVERRKEIKSMLRKQQLETVKEETDVAEADGAESNNADEEALLFDEVAATMSHPIGVDWDTFNSDVHGMCDAAIERNPEDGNDLSSGHLGNSANKIKKLMDEMYTNYGCKRRAEMEASEARLKYETILNNCGNREAAMQGKWRKQAFPERKYERLETSSVICDGLSELDKSYAIYELGTSIPDSFVGLAYTYDDSGQHSENWMKTVVDETTAKPKSRRKKKGADDSSDAEKNKNKEQSAAALLAKDDAVAKAQVQNTMQSLLIQVQDKVMTDLGVMNQPEARSANWDDGDDRRNYRGGAAEVEQGSKLSTLPEVAEQEVWGVDCYTRKNVMALIEAEFSAEIALEFMEKWLLPAINACPVDLAHYISTAARILEGLPIDAVDFGEKEAPKTDHSMSTSEIKTDEAPEPSPEDKQVKIPETIESQPSSPRRKAPESSVFLRNALESKIKSYGPPWLKAAARLIRLAADSLDEDDGFFRIHPKGHGSVVIAENGLKANSLVTYYRGEVYPAWRWCEKMDAIEKTQKDLNLRPNLPDFYNMAMERPKKDPRGYGILFVDASRKSGLGSSFSHSCNPSCEVRVVALNGKLSLAMTTIRDLEQGEELTFDYNAVTESVTEYRFAICLCGHNKCRGSFLHFASAPCYQQVLSRNCPMASRFANLVRGCMKQVMSREDSEILLRHGFKTAAFGAVSFNHQNVLPTSAAIMKKLGKIKDESEQLGQLLLELSSSPPSTGVSSSAVEKVSSSGNAKPDSSDDSIENVPIWLRTYVADTLRYIEYERRALPVALLCNQMERIEQQKAQLKKEKQRKVAPVVALDLSKPEKSKSVSGSKPTSSYFFYLSTNREEFQSIVKNEPSDKELKGLALSQAVNKYGAQAWSKLSDEEKQSWKDRAISDWKQSGGQGRAKLDEERAKNMDIDEDISPGTADVVVEQKEISFADAEAEGLSAMEQRIQQLAQSLSRVGRVLDRHRESKFRKMKGTKVNSAFLRSLVPSPLKIMSDEEVVNWTWNDKNGVVHNLFAMIDQHFPKKSLLRKLLSNTRATYPVLTCFLSYSDSTYHPSVEPRKGKSACSSEDARGVLREALLEFRSDINDFLSFAEKSHFDAIRKKKNDAANRRKAEREAKATDYSVEVNNQAEDTVCSDLIPEDSQHVSEVQEDSSVANSNVSEDVMRIRGGGENSLCSDSNPPVDVTTSDNNGTLLHHRGLPEPMAATMPESASNLQSQSVAAPAVGLSAPEQIHDSEGATCNGSLPELDTKPDIITPSSTQTQAKNDEQTASLLSLPLPNETMEQQGAVANIEKSAVEGRSEQETSAMDALALMANLAAAAPLADEQQVGQASDPNALLELPPEVLHTIQSSQQVPAPIRSSLAMPTEFTQSLADEVASPTPEPKKKKVVKMTDAQVAYLKNWLVDPIHILNPYPSEEEKTKIMNELGVEQYHLERWLSRHRKPVILSPDKEPVKMKWDDADSNHWAEFRRQRYMLEATADLLLMYACTNTFFLLEPFNRFDSTPIEVYARELGNDVPRHFASANRPTPSSPNRDVQPSTSSTEPKELLNEGPQTEEQFCSPEDVITSVTVSYSGEYVISQLLQWFNGGIGQPQGLPDVFGCVMLPPVSGCWDDVKDCGETKVGTYTRATDYETKARLRLADWIDDRTKRGSPWNEDFARYFCKAGASPDPSMPMGSPVIDYLVTGIEDNIQYVSSALRNKDGKGMDSPARSRSKASASDRLQSTVDAGMPAQAVANWVQCENPNCLKWRKLPWHVDIDLLPEQFFCKDNIWTTGRRNCEVPEDKWDMSDAPVKFDTVEEDFAVGGRLVSLLLDRHYLLLTHGPFMISSAVWFDVQRDGKVGYHEAQVVEIDFNSAVKRVKFHFWRLSNASDEWVEVGSPRIAPHHTYTPRPVDGYGISKKDKKKNKAKAAAAKADDDDAKKRKSNEIEAFEKAGSPKKIKPTPVYTSTSEVTNKKAAFPKAIVAYLNNWFEQHIDNPFPTQQQKLIMMASTGLNKRQLSDWLSKARKKQKQQTDGDKAAVKVDADSEKLENLLLQLKGGVPVVAKTPITGNPVVQSVTPKMIPGTKTGTPSREASKDLKSPSPNNVGLSEGVKRYLQKWISDHKLNPFPTKEEKDTMIKDLGLAEDDLRKLEGWFSRTRKKMKDDLRAQLRPTDRSALDKISAADVDKYLNTWLQKPENAANFNPTLDQRAKMEKESGIESRRIESWFYRFRKKMKKQQEQPEGNGVSTQQVAASTSATNPQTDVLAPNPSNRVSQVAATSNPTSSNSAPNQANASKPVQSSSNASSNLDLLFEAASIHSAAKEAAKEAYSKMEREVRASHAQNNPYYNSAPQVNQSFQRPPPEPAARFSGSQMRFSPIFCQPVHNRSDGVSRGPTPPNNQNQHPIYNDHHPSTGGFVPIRPDGFSNQQHSRGPTPTYHNAHPSYPSNGPIRMGDQYQRSSPYMNMSHQQQQQQIRYPRPNEQHPYHPGNGGMENAQYYQHYQSRYNMHNRQQNGSQHQR</sequence>
<dbReference type="SUPFAM" id="SSF82199">
    <property type="entry name" value="SET domain"/>
    <property type="match status" value="1"/>
</dbReference>
<feature type="compositionally biased region" description="Basic and acidic residues" evidence="9">
    <location>
        <begin position="55"/>
        <end position="70"/>
    </location>
</feature>
<keyword evidence="1" id="KW-0479">Metal-binding</keyword>
<feature type="compositionally biased region" description="Low complexity" evidence="9">
    <location>
        <begin position="84"/>
        <end position="94"/>
    </location>
</feature>
<feature type="compositionally biased region" description="Polar residues" evidence="9">
    <location>
        <begin position="2611"/>
        <end position="2642"/>
    </location>
</feature>
<feature type="DNA-binding region" description="Homeobox" evidence="7">
    <location>
        <begin position="2336"/>
        <end position="2398"/>
    </location>
</feature>
<evidence type="ECO:0000259" key="10">
    <source>
        <dbReference type="PROSITE" id="PS50071"/>
    </source>
</evidence>
<dbReference type="Proteomes" id="UP001530400">
    <property type="component" value="Unassembled WGS sequence"/>
</dbReference>
<feature type="domain" description="HMG box" evidence="11">
    <location>
        <begin position="1208"/>
        <end position="1271"/>
    </location>
</feature>
<name>A0ABD3QT78_9STRA</name>
<feature type="domain" description="Homeobox" evidence="10">
    <location>
        <begin position="2570"/>
        <end position="2603"/>
    </location>
</feature>
<proteinExistence type="predicted"/>
<dbReference type="GO" id="GO:0008270">
    <property type="term" value="F:zinc ion binding"/>
    <property type="evidence" value="ECO:0007669"/>
    <property type="project" value="UniProtKB-KW"/>
</dbReference>
<dbReference type="InterPro" id="IPR045606">
    <property type="entry name" value="ATXR3_C"/>
</dbReference>
<evidence type="ECO:0000256" key="4">
    <source>
        <dbReference type="ARBA" id="ARBA00023125"/>
    </source>
</evidence>
<feature type="DNA-binding region" description="Homeobox" evidence="7">
    <location>
        <begin position="1769"/>
        <end position="1827"/>
    </location>
</feature>
<evidence type="ECO:0000259" key="12">
    <source>
        <dbReference type="PROSITE" id="PS50280"/>
    </source>
</evidence>
<feature type="domain" description="Homeobox" evidence="10">
    <location>
        <begin position="1767"/>
        <end position="1826"/>
    </location>
</feature>
<dbReference type="Gene3D" id="2.30.30.140">
    <property type="match status" value="1"/>
</dbReference>
<reference evidence="14 15" key="1">
    <citation type="submission" date="2024-10" db="EMBL/GenBank/DDBJ databases">
        <title>Updated reference genomes for cyclostephanoid diatoms.</title>
        <authorList>
            <person name="Roberts W.R."/>
            <person name="Alverson A.J."/>
        </authorList>
    </citation>
    <scope>NUCLEOTIDE SEQUENCE [LARGE SCALE GENOMIC DNA]</scope>
    <source>
        <strain evidence="14 15">AJA010-31</strain>
    </source>
</reference>
<dbReference type="Pfam" id="PF19633">
    <property type="entry name" value="SDG2_C"/>
    <property type="match status" value="1"/>
</dbReference>
<keyword evidence="3" id="KW-0862">Zinc</keyword>
<evidence type="ECO:0000313" key="15">
    <source>
        <dbReference type="Proteomes" id="UP001530400"/>
    </source>
</evidence>
<feature type="compositionally biased region" description="Basic residues" evidence="9">
    <location>
        <begin position="107"/>
        <end position="117"/>
    </location>
</feature>
<gene>
    <name evidence="14" type="ORF">ACHAWO_010094</name>
</gene>
<feature type="region of interest" description="Disordered" evidence="9">
    <location>
        <begin position="2600"/>
        <end position="2669"/>
    </location>
</feature>
<dbReference type="GO" id="GO:0003677">
    <property type="term" value="F:DNA binding"/>
    <property type="evidence" value="ECO:0007669"/>
    <property type="project" value="UniProtKB-UniRule"/>
</dbReference>
<feature type="domain" description="CW-type" evidence="13">
    <location>
        <begin position="2116"/>
        <end position="2171"/>
    </location>
</feature>
<dbReference type="SUPFAM" id="SSF46689">
    <property type="entry name" value="Homeodomain-like"/>
    <property type="match status" value="2"/>
</dbReference>
<comment type="subcellular location">
    <subcellularLocation>
        <location evidence="7">Nucleus</location>
    </subcellularLocation>
</comment>
<feature type="domain" description="Homeobox" evidence="10">
    <location>
        <begin position="2334"/>
        <end position="2397"/>
    </location>
</feature>
<dbReference type="Gene3D" id="3.30.40.100">
    <property type="match status" value="1"/>
</dbReference>